<evidence type="ECO:0000313" key="3">
    <source>
        <dbReference type="Proteomes" id="UP000236754"/>
    </source>
</evidence>
<feature type="domain" description="N-acetyltransferase" evidence="1">
    <location>
        <begin position="7"/>
        <end position="168"/>
    </location>
</feature>
<dbReference type="EMBL" id="FNVU01000003">
    <property type="protein sequence ID" value="SEG12365.1"/>
    <property type="molecule type" value="Genomic_DNA"/>
</dbReference>
<sequence>MSARAATALRDATAADWPLIWPFLHRICAEGGTFSYPVDLTEEQGRGYWMLPSPGRTIVATDPSGAVLGTAKMNPNQMGNAAHVSSASFMVDPEHAGRGVGRALCEEALRWAAAEGYRGMQFNAVVASNTPAVKLYQSLGFDIVGTVPEGFRHPRLGYVGLHIMYKAL</sequence>
<dbReference type="GO" id="GO:0016747">
    <property type="term" value="F:acyltransferase activity, transferring groups other than amino-acyl groups"/>
    <property type="evidence" value="ECO:0007669"/>
    <property type="project" value="InterPro"/>
</dbReference>
<dbReference type="InterPro" id="IPR000182">
    <property type="entry name" value="GNAT_dom"/>
</dbReference>
<dbReference type="InterPro" id="IPR016181">
    <property type="entry name" value="Acyl_CoA_acyltransferase"/>
</dbReference>
<dbReference type="PROSITE" id="PS51186">
    <property type="entry name" value="GNAT"/>
    <property type="match status" value="1"/>
</dbReference>
<dbReference type="RefSeq" id="WP_103885060.1">
    <property type="nucleotide sequence ID" value="NZ_FNVU01000003.1"/>
</dbReference>
<dbReference type="SUPFAM" id="SSF55729">
    <property type="entry name" value="Acyl-CoA N-acyltransferases (Nat)"/>
    <property type="match status" value="1"/>
</dbReference>
<accession>A0A1H5XLK7</accession>
<dbReference type="Proteomes" id="UP000236754">
    <property type="component" value="Unassembled WGS sequence"/>
</dbReference>
<gene>
    <name evidence="2" type="ORF">SAMN05216223_103310</name>
</gene>
<dbReference type="AlphaFoldDB" id="A0A1H5XLK7"/>
<keyword evidence="3" id="KW-1185">Reference proteome</keyword>
<dbReference type="PANTHER" id="PTHR43138:SF1">
    <property type="entry name" value="N-ACETYLTRANSFERASE ACA1"/>
    <property type="match status" value="1"/>
</dbReference>
<keyword evidence="2" id="KW-0687">Ribonucleoprotein</keyword>
<dbReference type="GO" id="GO:0005840">
    <property type="term" value="C:ribosome"/>
    <property type="evidence" value="ECO:0007669"/>
    <property type="project" value="UniProtKB-KW"/>
</dbReference>
<dbReference type="InterPro" id="IPR052742">
    <property type="entry name" value="Mito_N-acetyltransferase"/>
</dbReference>
<proteinExistence type="predicted"/>
<dbReference type="CDD" id="cd04301">
    <property type="entry name" value="NAT_SF"/>
    <property type="match status" value="1"/>
</dbReference>
<name>A0A1H5XLK7_9ACTN</name>
<dbReference type="Gene3D" id="3.40.630.30">
    <property type="match status" value="1"/>
</dbReference>
<protein>
    <submittedName>
        <fullName evidence="2">Ribosomal protein S18 acetylase RimI</fullName>
    </submittedName>
</protein>
<dbReference type="Pfam" id="PF00583">
    <property type="entry name" value="Acetyltransf_1"/>
    <property type="match status" value="1"/>
</dbReference>
<evidence type="ECO:0000259" key="1">
    <source>
        <dbReference type="PROSITE" id="PS51186"/>
    </source>
</evidence>
<dbReference type="OrthoDB" id="9788300at2"/>
<keyword evidence="2" id="KW-0689">Ribosomal protein</keyword>
<organism evidence="2 3">
    <name type="scientific">Actinacidiphila yanglinensis</name>
    <dbReference type="NCBI Taxonomy" id="310779"/>
    <lineage>
        <taxon>Bacteria</taxon>
        <taxon>Bacillati</taxon>
        <taxon>Actinomycetota</taxon>
        <taxon>Actinomycetes</taxon>
        <taxon>Kitasatosporales</taxon>
        <taxon>Streptomycetaceae</taxon>
        <taxon>Actinacidiphila</taxon>
    </lineage>
</organism>
<dbReference type="PANTHER" id="PTHR43138">
    <property type="entry name" value="ACETYLTRANSFERASE, GNAT FAMILY"/>
    <property type="match status" value="1"/>
</dbReference>
<reference evidence="2 3" key="1">
    <citation type="submission" date="2016-10" db="EMBL/GenBank/DDBJ databases">
        <authorList>
            <person name="de Groot N.N."/>
        </authorList>
    </citation>
    <scope>NUCLEOTIDE SEQUENCE [LARGE SCALE GENOMIC DNA]</scope>
    <source>
        <strain evidence="2 3">CGMCC 4.2023</strain>
    </source>
</reference>
<evidence type="ECO:0000313" key="2">
    <source>
        <dbReference type="EMBL" id="SEG12365.1"/>
    </source>
</evidence>